<dbReference type="CDD" id="cd00060">
    <property type="entry name" value="FHA"/>
    <property type="match status" value="2"/>
</dbReference>
<dbReference type="RefSeq" id="WP_272134626.1">
    <property type="nucleotide sequence ID" value="NZ_JAQNDM010000001.1"/>
</dbReference>
<proteinExistence type="predicted"/>
<name>A0ABT5D3H6_9BACT</name>
<reference evidence="2 3" key="1">
    <citation type="submission" date="2022-11" db="EMBL/GenBank/DDBJ databases">
        <title>Minimal conservation of predation-associated metabolite biosynthetic gene clusters underscores biosynthetic potential of Myxococcota including descriptions for ten novel species: Archangium lansinium sp. nov., Myxococcus landrumus sp. nov., Nannocystis bai.</title>
        <authorList>
            <person name="Ahearne A."/>
            <person name="Stevens C."/>
            <person name="Dowd S."/>
        </authorList>
    </citation>
    <scope>NUCLEOTIDE SEQUENCE [LARGE SCALE GENOMIC DNA]</scope>
    <source>
        <strain evidence="2 3">NCWAL01</strain>
    </source>
</reference>
<keyword evidence="3" id="KW-1185">Reference proteome</keyword>
<dbReference type="EMBL" id="JAQNDM010000001">
    <property type="protein sequence ID" value="MDC0707403.1"/>
    <property type="molecule type" value="Genomic_DNA"/>
</dbReference>
<evidence type="ECO:0000259" key="1">
    <source>
        <dbReference type="PROSITE" id="PS50006"/>
    </source>
</evidence>
<dbReference type="SUPFAM" id="SSF49879">
    <property type="entry name" value="SMAD/FHA domain"/>
    <property type="match status" value="2"/>
</dbReference>
<dbReference type="InterPro" id="IPR000253">
    <property type="entry name" value="FHA_dom"/>
</dbReference>
<evidence type="ECO:0000313" key="3">
    <source>
        <dbReference type="Proteomes" id="UP001221838"/>
    </source>
</evidence>
<evidence type="ECO:0000313" key="2">
    <source>
        <dbReference type="EMBL" id="MDC0707403.1"/>
    </source>
</evidence>
<comment type="caution">
    <text evidence="2">The sequence shown here is derived from an EMBL/GenBank/DDBJ whole genome shotgun (WGS) entry which is preliminary data.</text>
</comment>
<gene>
    <name evidence="2" type="ORF">POL68_02865</name>
</gene>
<dbReference type="Pfam" id="PF00498">
    <property type="entry name" value="FHA"/>
    <property type="match status" value="2"/>
</dbReference>
<sequence>MTFCQRCDSENSDDATLCQACGAPMRSGTLVMAVSQLAPRPQVSIRVVRADGGPESVVKMQRDTLTCGQQYGDLVLSDDPFVMPQQARFFFSGAHLAVEDVGGANGVFVRLRQERELPTGGELRLGRQRLVLEPIPTASTGPGGAQIWGSPDAGYRLRLVQLLEGGMRGAAFPLKEGENLLGREHGDITFPTDGFVSGRHAVLNVRQDQLMVRDVGSSNGTFIRLAGPTFVDNGDHFLIGRQLLRVELQMQA</sequence>
<protein>
    <submittedName>
        <fullName evidence="2">FHA domain-containing protein</fullName>
    </submittedName>
</protein>
<organism evidence="2 3">
    <name type="scientific">Stigmatella ashevillensis</name>
    <dbReference type="NCBI Taxonomy" id="2995309"/>
    <lineage>
        <taxon>Bacteria</taxon>
        <taxon>Pseudomonadati</taxon>
        <taxon>Myxococcota</taxon>
        <taxon>Myxococcia</taxon>
        <taxon>Myxococcales</taxon>
        <taxon>Cystobacterineae</taxon>
        <taxon>Archangiaceae</taxon>
        <taxon>Stigmatella</taxon>
    </lineage>
</organism>
<dbReference type="Gene3D" id="2.60.200.20">
    <property type="match status" value="2"/>
</dbReference>
<dbReference type="PROSITE" id="PS50006">
    <property type="entry name" value="FHA_DOMAIN"/>
    <property type="match status" value="1"/>
</dbReference>
<dbReference type="InterPro" id="IPR008984">
    <property type="entry name" value="SMAD_FHA_dom_sf"/>
</dbReference>
<feature type="domain" description="FHA" evidence="1">
    <location>
        <begin position="174"/>
        <end position="223"/>
    </location>
</feature>
<dbReference type="Proteomes" id="UP001221838">
    <property type="component" value="Unassembled WGS sequence"/>
</dbReference>
<accession>A0ABT5D3H6</accession>